<organism evidence="2 3">
    <name type="scientific">Stylosanthes scabra</name>
    <dbReference type="NCBI Taxonomy" id="79078"/>
    <lineage>
        <taxon>Eukaryota</taxon>
        <taxon>Viridiplantae</taxon>
        <taxon>Streptophyta</taxon>
        <taxon>Embryophyta</taxon>
        <taxon>Tracheophyta</taxon>
        <taxon>Spermatophyta</taxon>
        <taxon>Magnoliopsida</taxon>
        <taxon>eudicotyledons</taxon>
        <taxon>Gunneridae</taxon>
        <taxon>Pentapetalae</taxon>
        <taxon>rosids</taxon>
        <taxon>fabids</taxon>
        <taxon>Fabales</taxon>
        <taxon>Fabaceae</taxon>
        <taxon>Papilionoideae</taxon>
        <taxon>50 kb inversion clade</taxon>
        <taxon>dalbergioids sensu lato</taxon>
        <taxon>Dalbergieae</taxon>
        <taxon>Pterocarpus clade</taxon>
        <taxon>Stylosanthes</taxon>
    </lineage>
</organism>
<reference evidence="2 3" key="1">
    <citation type="journal article" date="2023" name="Plants (Basel)">
        <title>Bridging the Gap: Combining Genomics and Transcriptomics Approaches to Understand Stylosanthes scabra, an Orphan Legume from the Brazilian Caatinga.</title>
        <authorList>
            <person name="Ferreira-Neto J.R.C."/>
            <person name="da Silva M.D."/>
            <person name="Binneck E."/>
            <person name="de Melo N.F."/>
            <person name="da Silva R.H."/>
            <person name="de Melo A.L.T.M."/>
            <person name="Pandolfi V."/>
            <person name="Bustamante F.O."/>
            <person name="Brasileiro-Vidal A.C."/>
            <person name="Benko-Iseppon A.M."/>
        </authorList>
    </citation>
    <scope>NUCLEOTIDE SEQUENCE [LARGE SCALE GENOMIC DNA]</scope>
    <source>
        <tissue evidence="2">Leaves</tissue>
    </source>
</reference>
<evidence type="ECO:0000256" key="1">
    <source>
        <dbReference type="SAM" id="MobiDB-lite"/>
    </source>
</evidence>
<name>A0ABU6UDF1_9FABA</name>
<dbReference type="Proteomes" id="UP001341840">
    <property type="component" value="Unassembled WGS sequence"/>
</dbReference>
<evidence type="ECO:0000313" key="2">
    <source>
        <dbReference type="EMBL" id="MED6158650.1"/>
    </source>
</evidence>
<gene>
    <name evidence="2" type="ORF">PIB30_034707</name>
</gene>
<protein>
    <submittedName>
        <fullName evidence="2">Uncharacterized protein</fullName>
    </submittedName>
</protein>
<accession>A0ABU6UDF1</accession>
<dbReference type="EMBL" id="JASCZI010120991">
    <property type="protein sequence ID" value="MED6158650.1"/>
    <property type="molecule type" value="Genomic_DNA"/>
</dbReference>
<feature type="region of interest" description="Disordered" evidence="1">
    <location>
        <begin position="204"/>
        <end position="223"/>
    </location>
</feature>
<evidence type="ECO:0000313" key="3">
    <source>
        <dbReference type="Proteomes" id="UP001341840"/>
    </source>
</evidence>
<feature type="region of interest" description="Disordered" evidence="1">
    <location>
        <begin position="180"/>
        <end position="199"/>
    </location>
</feature>
<proteinExistence type="predicted"/>
<comment type="caution">
    <text evidence="2">The sequence shown here is derived from an EMBL/GenBank/DDBJ whole genome shotgun (WGS) entry which is preliminary data.</text>
</comment>
<keyword evidence="3" id="KW-1185">Reference proteome</keyword>
<sequence>MVQRPPPEPSDLNSATAGLFTMQTPASQNLTVVAEKEYGASRGIEDGAVVKGKVEYAIAKGKVEYEDVEDQNCASCATEVVDGALRSASAKEKQRTLLTFVLGRGDAVVETGMATVRGGGLVHRVPSLVGIFKQWDPGGPLSHSDPGSLLFDLEIERTLRRTRQARRRVELVRLALNNNPFSDSSSDSDTQSCSSVSGTSTMAERLTLKQLGGASTAFDNQPN</sequence>